<evidence type="ECO:0000256" key="2">
    <source>
        <dbReference type="ARBA" id="ARBA00004752"/>
    </source>
</evidence>
<dbReference type="GO" id="GO:0008360">
    <property type="term" value="P:regulation of cell shape"/>
    <property type="evidence" value="ECO:0007669"/>
    <property type="project" value="UniProtKB-KW"/>
</dbReference>
<dbReference type="Pfam" id="PF02875">
    <property type="entry name" value="Mur_ligase_C"/>
    <property type="match status" value="1"/>
</dbReference>
<evidence type="ECO:0000256" key="4">
    <source>
        <dbReference type="ARBA" id="ARBA00022598"/>
    </source>
</evidence>
<dbReference type="Gene3D" id="3.40.1190.10">
    <property type="entry name" value="Mur-like, catalytic domain"/>
    <property type="match status" value="1"/>
</dbReference>
<evidence type="ECO:0000259" key="10">
    <source>
        <dbReference type="Pfam" id="PF08245"/>
    </source>
</evidence>
<feature type="binding site" evidence="7">
    <location>
        <begin position="111"/>
        <end position="117"/>
    </location>
    <ligand>
        <name>ATP</name>
        <dbReference type="ChEBI" id="CHEBI:30616"/>
    </ligand>
</feature>
<dbReference type="SUPFAM" id="SSF51984">
    <property type="entry name" value="MurCD N-terminal domain"/>
    <property type="match status" value="1"/>
</dbReference>
<feature type="domain" description="Mur ligase central" evidence="10">
    <location>
        <begin position="109"/>
        <end position="288"/>
    </location>
</feature>
<sequence>MEKQRIAILGGGESGVGAAMLAQKQGFDVFLSDFGKIPTQYKEKLQELNIAFEENTHSQAEILKAVEVIKSPGIPDTAGIIKEIKAKQIPVVSEIEFAKRYTNAKTICITGSNGKTTTTMLTYHILKNAGLNVGLAGNIGHSFAAQVATSDFDWYVLEISSFMLDDMYDFRADIAVLLNITPDHLDRYDYKLGNYAASKMRIAQNQTADDVFIYCADDEETLKVLKDTKLKSKLYPFSIRKKIEQGAYLESNNIHININLNDPFTMSITELALQGKHNIYNSMASGIVAKVLDIRNTSIRESMGDFKNIEHRLEHVAKISGVDYINDSKATNVNSTWYALESVSTDVILIMGGVDKGNDYDMLKDMVRQKVRAIVCLGKDNKRIHEAFEDDVEVIVNTFSAHEAVQIAYHLAKKGNTVLLSPACASFDLFKNYEDRGNQFKAAVKEL</sequence>
<keyword evidence="7 8" id="KW-0573">Peptidoglycan synthesis</keyword>
<reference evidence="11 12" key="1">
    <citation type="submission" date="2017-04" db="EMBL/GenBank/DDBJ databases">
        <authorList>
            <person name="Afonso C.L."/>
            <person name="Miller P.J."/>
            <person name="Scott M.A."/>
            <person name="Spackman E."/>
            <person name="Goraichik I."/>
            <person name="Dimitrov K.M."/>
            <person name="Suarez D.L."/>
            <person name="Swayne D.E."/>
        </authorList>
    </citation>
    <scope>NUCLEOTIDE SEQUENCE [LARGE SCALE GENOMIC DNA]</scope>
    <source>
        <strain evidence="11 12">DSM 19625</strain>
    </source>
</reference>
<organism evidence="11 12">
    <name type="scientific">Pedobacter nyackensis</name>
    <dbReference type="NCBI Taxonomy" id="475255"/>
    <lineage>
        <taxon>Bacteria</taxon>
        <taxon>Pseudomonadati</taxon>
        <taxon>Bacteroidota</taxon>
        <taxon>Sphingobacteriia</taxon>
        <taxon>Sphingobacteriales</taxon>
        <taxon>Sphingobacteriaceae</taxon>
        <taxon>Pedobacter</taxon>
    </lineage>
</organism>
<dbReference type="UniPathway" id="UPA00219"/>
<keyword evidence="7 8" id="KW-0132">Cell division</keyword>
<dbReference type="EC" id="6.3.2.9" evidence="7 8"/>
<dbReference type="Pfam" id="PF21377">
    <property type="entry name" value="MurD_N"/>
    <property type="match status" value="1"/>
</dbReference>
<evidence type="ECO:0000313" key="11">
    <source>
        <dbReference type="EMBL" id="SMC99054.1"/>
    </source>
</evidence>
<dbReference type="EMBL" id="FWYB01000007">
    <property type="protein sequence ID" value="SMC99054.1"/>
    <property type="molecule type" value="Genomic_DNA"/>
</dbReference>
<dbReference type="Gene3D" id="3.40.50.720">
    <property type="entry name" value="NAD(P)-binding Rossmann-like Domain"/>
    <property type="match status" value="1"/>
</dbReference>
<gene>
    <name evidence="7" type="primary">murD</name>
    <name evidence="11" type="ORF">SAMN04488101_107242</name>
</gene>
<evidence type="ECO:0000313" key="12">
    <source>
        <dbReference type="Proteomes" id="UP000192678"/>
    </source>
</evidence>
<dbReference type="Pfam" id="PF08245">
    <property type="entry name" value="Mur_ligase_M"/>
    <property type="match status" value="1"/>
</dbReference>
<dbReference type="InterPro" id="IPR036565">
    <property type="entry name" value="Mur-like_cat_sf"/>
</dbReference>
<evidence type="ECO:0000259" key="9">
    <source>
        <dbReference type="Pfam" id="PF02875"/>
    </source>
</evidence>
<dbReference type="SUPFAM" id="SSF53244">
    <property type="entry name" value="MurD-like peptide ligases, peptide-binding domain"/>
    <property type="match status" value="1"/>
</dbReference>
<dbReference type="PANTHER" id="PTHR43692:SF1">
    <property type="entry name" value="UDP-N-ACETYLMURAMOYLALANINE--D-GLUTAMATE LIGASE"/>
    <property type="match status" value="1"/>
</dbReference>
<feature type="domain" description="Mur ligase C-terminal" evidence="9">
    <location>
        <begin position="311"/>
        <end position="424"/>
    </location>
</feature>
<dbReference type="NCBIfam" id="TIGR01087">
    <property type="entry name" value="murD"/>
    <property type="match status" value="1"/>
</dbReference>
<proteinExistence type="inferred from homology"/>
<keyword evidence="3 7" id="KW-0963">Cytoplasm</keyword>
<comment type="subcellular location">
    <subcellularLocation>
        <location evidence="1 7 8">Cytoplasm</location>
    </subcellularLocation>
</comment>
<evidence type="ECO:0000256" key="3">
    <source>
        <dbReference type="ARBA" id="ARBA00022490"/>
    </source>
</evidence>
<dbReference type="GO" id="GO:0005737">
    <property type="term" value="C:cytoplasm"/>
    <property type="evidence" value="ECO:0007669"/>
    <property type="project" value="UniProtKB-SubCell"/>
</dbReference>
<dbReference type="SUPFAM" id="SSF53623">
    <property type="entry name" value="MurD-like peptide ligases, catalytic domain"/>
    <property type="match status" value="1"/>
</dbReference>
<comment type="catalytic activity">
    <reaction evidence="7 8">
        <text>UDP-N-acetyl-alpha-D-muramoyl-L-alanine + D-glutamate + ATP = UDP-N-acetyl-alpha-D-muramoyl-L-alanyl-D-glutamate + ADP + phosphate + H(+)</text>
        <dbReference type="Rhea" id="RHEA:16429"/>
        <dbReference type="ChEBI" id="CHEBI:15378"/>
        <dbReference type="ChEBI" id="CHEBI:29986"/>
        <dbReference type="ChEBI" id="CHEBI:30616"/>
        <dbReference type="ChEBI" id="CHEBI:43474"/>
        <dbReference type="ChEBI" id="CHEBI:83898"/>
        <dbReference type="ChEBI" id="CHEBI:83900"/>
        <dbReference type="ChEBI" id="CHEBI:456216"/>
        <dbReference type="EC" id="6.3.2.9"/>
    </reaction>
</comment>
<keyword evidence="7 8" id="KW-0133">Cell shape</keyword>
<dbReference type="GO" id="GO:0009252">
    <property type="term" value="P:peptidoglycan biosynthetic process"/>
    <property type="evidence" value="ECO:0007669"/>
    <property type="project" value="UniProtKB-UniRule"/>
</dbReference>
<dbReference type="Gene3D" id="3.90.190.20">
    <property type="entry name" value="Mur ligase, C-terminal domain"/>
    <property type="match status" value="1"/>
</dbReference>
<dbReference type="InterPro" id="IPR005762">
    <property type="entry name" value="MurD"/>
</dbReference>
<keyword evidence="6 7" id="KW-0067">ATP-binding</keyword>
<comment type="pathway">
    <text evidence="2 7 8">Cell wall biogenesis; peptidoglycan biosynthesis.</text>
</comment>
<keyword evidence="5 7" id="KW-0547">Nucleotide-binding</keyword>
<dbReference type="Proteomes" id="UP000192678">
    <property type="component" value="Unassembled WGS sequence"/>
</dbReference>
<dbReference type="OrthoDB" id="9809796at2"/>
<comment type="function">
    <text evidence="7 8">Cell wall formation. Catalyzes the addition of glutamate to the nucleotide precursor UDP-N-acetylmuramoyl-L-alanine (UMA).</text>
</comment>
<dbReference type="GO" id="GO:0071555">
    <property type="term" value="P:cell wall organization"/>
    <property type="evidence" value="ECO:0007669"/>
    <property type="project" value="UniProtKB-KW"/>
</dbReference>
<evidence type="ECO:0000256" key="5">
    <source>
        <dbReference type="ARBA" id="ARBA00022741"/>
    </source>
</evidence>
<evidence type="ECO:0000256" key="6">
    <source>
        <dbReference type="ARBA" id="ARBA00022840"/>
    </source>
</evidence>
<dbReference type="RefSeq" id="WP_084290091.1">
    <property type="nucleotide sequence ID" value="NZ_FWYB01000007.1"/>
</dbReference>
<dbReference type="HAMAP" id="MF_00639">
    <property type="entry name" value="MurD"/>
    <property type="match status" value="1"/>
</dbReference>
<name>A0A1W2DNL6_9SPHI</name>
<dbReference type="GO" id="GO:0005524">
    <property type="term" value="F:ATP binding"/>
    <property type="evidence" value="ECO:0007669"/>
    <property type="project" value="UniProtKB-UniRule"/>
</dbReference>
<keyword evidence="7 8" id="KW-0131">Cell cycle</keyword>
<accession>A0A1W2DNL6</accession>
<keyword evidence="4 7" id="KW-0436">Ligase</keyword>
<comment type="similarity">
    <text evidence="7">Belongs to the MurCDEF family.</text>
</comment>
<protein>
    <recommendedName>
        <fullName evidence="7 8">UDP-N-acetylmuramoylalanine--D-glutamate ligase</fullName>
        <ecNumber evidence="7 8">6.3.2.9</ecNumber>
    </recommendedName>
    <alternativeName>
        <fullName evidence="7">D-glutamic acid-adding enzyme</fullName>
    </alternativeName>
    <alternativeName>
        <fullName evidence="7">UDP-N-acetylmuramoyl-L-alanyl-D-glutamate synthetase</fullName>
    </alternativeName>
</protein>
<evidence type="ECO:0000256" key="8">
    <source>
        <dbReference type="RuleBase" id="RU003664"/>
    </source>
</evidence>
<keyword evidence="7 8" id="KW-0961">Cell wall biogenesis/degradation</keyword>
<keyword evidence="12" id="KW-1185">Reference proteome</keyword>
<evidence type="ECO:0000256" key="7">
    <source>
        <dbReference type="HAMAP-Rule" id="MF_00639"/>
    </source>
</evidence>
<dbReference type="AlphaFoldDB" id="A0A1W2DNL6"/>
<dbReference type="InterPro" id="IPR036615">
    <property type="entry name" value="Mur_ligase_C_dom_sf"/>
</dbReference>
<evidence type="ECO:0000256" key="1">
    <source>
        <dbReference type="ARBA" id="ARBA00004496"/>
    </source>
</evidence>
<dbReference type="InterPro" id="IPR004101">
    <property type="entry name" value="Mur_ligase_C"/>
</dbReference>
<dbReference type="STRING" id="475255.SAMN04488101_107242"/>
<dbReference type="GO" id="GO:0008764">
    <property type="term" value="F:UDP-N-acetylmuramoylalanine-D-glutamate ligase activity"/>
    <property type="evidence" value="ECO:0007669"/>
    <property type="project" value="UniProtKB-UniRule"/>
</dbReference>
<dbReference type="InterPro" id="IPR013221">
    <property type="entry name" value="Mur_ligase_cen"/>
</dbReference>
<dbReference type="GO" id="GO:0051301">
    <property type="term" value="P:cell division"/>
    <property type="evidence" value="ECO:0007669"/>
    <property type="project" value="UniProtKB-KW"/>
</dbReference>
<dbReference type="PANTHER" id="PTHR43692">
    <property type="entry name" value="UDP-N-ACETYLMURAMOYLALANINE--D-GLUTAMATE LIGASE"/>
    <property type="match status" value="1"/>
</dbReference>